<dbReference type="InterPro" id="IPR001499">
    <property type="entry name" value="GPCR_STE3"/>
</dbReference>
<dbReference type="SUPFAM" id="SSF47396">
    <property type="entry name" value="Transcription factor IIA (TFIIA), alpha-helical domain"/>
    <property type="match status" value="1"/>
</dbReference>
<comment type="function">
    <text evidence="16">TFIIA is a component of the transcription machinery of RNA polymerase II and plays an important role in transcriptional activation. TFIIA in a complex with TBP mediates transcriptional activity.</text>
</comment>
<evidence type="ECO:0000256" key="12">
    <source>
        <dbReference type="ARBA" id="ARBA00023163"/>
    </source>
</evidence>
<evidence type="ECO:0000256" key="8">
    <source>
        <dbReference type="ARBA" id="ARBA00022989"/>
    </source>
</evidence>
<evidence type="ECO:0000259" key="21">
    <source>
        <dbReference type="Pfam" id="PF02268"/>
    </source>
</evidence>
<keyword evidence="12" id="KW-0804">Transcription</keyword>
<evidence type="ECO:0000256" key="19">
    <source>
        <dbReference type="SAM" id="MobiDB-lite"/>
    </source>
</evidence>
<evidence type="ECO:0000256" key="1">
    <source>
        <dbReference type="ARBA" id="ARBA00004123"/>
    </source>
</evidence>
<feature type="transmembrane region" description="Helical" evidence="20">
    <location>
        <begin position="485"/>
        <end position="509"/>
    </location>
</feature>
<dbReference type="InterPro" id="IPR015872">
    <property type="entry name" value="TFIIA_gsu_N"/>
</dbReference>
<dbReference type="GO" id="GO:0006367">
    <property type="term" value="P:transcription initiation at RNA polymerase II promoter"/>
    <property type="evidence" value="ECO:0007669"/>
    <property type="project" value="InterPro"/>
</dbReference>
<dbReference type="AlphaFoldDB" id="A0A0K6GFY4"/>
<dbReference type="GO" id="GO:0000750">
    <property type="term" value="P:pheromone-dependent signal transduction involved in conjugation with cellular fusion"/>
    <property type="evidence" value="ECO:0007669"/>
    <property type="project" value="TreeGrafter"/>
</dbReference>
<dbReference type="CDD" id="cd10014">
    <property type="entry name" value="TFIIA_gamma_C"/>
    <property type="match status" value="1"/>
</dbReference>
<keyword evidence="15" id="KW-0539">Nucleus</keyword>
<evidence type="ECO:0000256" key="5">
    <source>
        <dbReference type="ARBA" id="ARBA00019928"/>
    </source>
</evidence>
<dbReference type="InterPro" id="IPR015871">
    <property type="entry name" value="TFIIA_gsu_C"/>
</dbReference>
<evidence type="ECO:0000256" key="4">
    <source>
        <dbReference type="ARBA" id="ARBA00011085"/>
    </source>
</evidence>
<dbReference type="InterPro" id="IPR024655">
    <property type="entry name" value="Asl1_glyco_hydro_catalytic"/>
</dbReference>
<dbReference type="GO" id="GO:0005886">
    <property type="term" value="C:plasma membrane"/>
    <property type="evidence" value="ECO:0007669"/>
    <property type="project" value="TreeGrafter"/>
</dbReference>
<dbReference type="Gene3D" id="3.20.20.80">
    <property type="entry name" value="Glycosidases"/>
    <property type="match status" value="1"/>
</dbReference>
<evidence type="ECO:0000256" key="14">
    <source>
        <dbReference type="ARBA" id="ARBA00023224"/>
    </source>
</evidence>
<comment type="similarity">
    <text evidence="3">Belongs to the TFIIA subunit 2 family.</text>
</comment>
<evidence type="ECO:0000259" key="22">
    <source>
        <dbReference type="Pfam" id="PF02751"/>
    </source>
</evidence>
<accession>A0A0K6GFY4</accession>
<evidence type="ECO:0000256" key="13">
    <source>
        <dbReference type="ARBA" id="ARBA00023170"/>
    </source>
</evidence>
<dbReference type="GO" id="GO:0005672">
    <property type="term" value="C:transcription factor TFIIA complex"/>
    <property type="evidence" value="ECO:0007669"/>
    <property type="project" value="InterPro"/>
</dbReference>
<feature type="compositionally biased region" description="Basic and acidic residues" evidence="19">
    <location>
        <begin position="675"/>
        <end position="687"/>
    </location>
</feature>
<dbReference type="InterPro" id="IPR017853">
    <property type="entry name" value="GH"/>
</dbReference>
<comment type="subcellular location">
    <subcellularLocation>
        <location evidence="2">Membrane</location>
        <topology evidence="2">Multi-pass membrane protein</topology>
    </subcellularLocation>
    <subcellularLocation>
        <location evidence="1">Nucleus</location>
    </subcellularLocation>
</comment>
<dbReference type="Pfam" id="PF02751">
    <property type="entry name" value="TFIIA_gamma_C"/>
    <property type="match status" value="1"/>
</dbReference>
<keyword evidence="8 20" id="KW-1133">Transmembrane helix</keyword>
<dbReference type="Pfam" id="PF02076">
    <property type="entry name" value="STE3"/>
    <property type="match status" value="1"/>
</dbReference>
<dbReference type="SUPFAM" id="SSF51445">
    <property type="entry name" value="(Trans)glycosidases"/>
    <property type="match status" value="1"/>
</dbReference>
<keyword evidence="7 20" id="KW-0812">Transmembrane</keyword>
<dbReference type="PANTHER" id="PTHR28097:SF1">
    <property type="entry name" value="PHEROMONE A FACTOR RECEPTOR"/>
    <property type="match status" value="1"/>
</dbReference>
<feature type="transmembrane region" description="Helical" evidence="20">
    <location>
        <begin position="598"/>
        <end position="621"/>
    </location>
</feature>
<dbReference type="InterPro" id="IPR009088">
    <property type="entry name" value="TFIIA_b-brl"/>
</dbReference>
<dbReference type="Pfam" id="PF02268">
    <property type="entry name" value="TFIIA_gamma_N"/>
    <property type="match status" value="1"/>
</dbReference>
<proteinExistence type="inferred from homology"/>
<feature type="region of interest" description="Disordered" evidence="19">
    <location>
        <begin position="660"/>
        <end position="687"/>
    </location>
</feature>
<evidence type="ECO:0000256" key="16">
    <source>
        <dbReference type="ARBA" id="ARBA00024733"/>
    </source>
</evidence>
<dbReference type="Pfam" id="PF11790">
    <property type="entry name" value="Glyco_hydro_cc"/>
    <property type="match status" value="1"/>
</dbReference>
<evidence type="ECO:0000256" key="7">
    <source>
        <dbReference type="ARBA" id="ARBA00022692"/>
    </source>
</evidence>
<evidence type="ECO:0000256" key="6">
    <source>
        <dbReference type="ARBA" id="ARBA00022507"/>
    </source>
</evidence>
<keyword evidence="9" id="KW-0805">Transcription regulation</keyword>
<keyword evidence="14" id="KW-0807">Transducer</keyword>
<gene>
    <name evidence="24" type="ORF">RSOLAG22IIIB_06631</name>
</gene>
<dbReference type="Gene3D" id="2.30.18.10">
    <property type="entry name" value="Transcription factor IIA (TFIIA), beta-barrel domain"/>
    <property type="match status" value="1"/>
</dbReference>
<evidence type="ECO:0000256" key="17">
    <source>
        <dbReference type="ARBA" id="ARBA00029848"/>
    </source>
</evidence>
<feature type="transmembrane region" description="Helical" evidence="20">
    <location>
        <begin position="445"/>
        <end position="465"/>
    </location>
</feature>
<dbReference type="Gene3D" id="1.10.287.190">
    <property type="entry name" value="Transcription factor IIA gamma subunit, alpha-helical domain"/>
    <property type="match status" value="1"/>
</dbReference>
<feature type="domain" description="Transcription initiation factor IIA gamma subunit C-terminal" evidence="22">
    <location>
        <begin position="796"/>
        <end position="836"/>
    </location>
</feature>
<evidence type="ECO:0000256" key="11">
    <source>
        <dbReference type="ARBA" id="ARBA00023136"/>
    </source>
</evidence>
<dbReference type="CDD" id="cd14966">
    <property type="entry name" value="7tmD_STE3"/>
    <property type="match status" value="1"/>
</dbReference>
<dbReference type="PANTHER" id="PTHR28097">
    <property type="entry name" value="PHEROMONE A FACTOR RECEPTOR"/>
    <property type="match status" value="1"/>
</dbReference>
<evidence type="ECO:0000256" key="20">
    <source>
        <dbReference type="SAM" id="Phobius"/>
    </source>
</evidence>
<evidence type="ECO:0000256" key="18">
    <source>
        <dbReference type="ARBA" id="ARBA00032215"/>
    </source>
</evidence>
<keyword evidence="10" id="KW-0297">G-protein coupled receptor</keyword>
<organism evidence="24 25">
    <name type="scientific">Rhizoctonia solani</name>
    <dbReference type="NCBI Taxonomy" id="456999"/>
    <lineage>
        <taxon>Eukaryota</taxon>
        <taxon>Fungi</taxon>
        <taxon>Dikarya</taxon>
        <taxon>Basidiomycota</taxon>
        <taxon>Agaricomycotina</taxon>
        <taxon>Agaricomycetes</taxon>
        <taxon>Cantharellales</taxon>
        <taxon>Ceratobasidiaceae</taxon>
        <taxon>Rhizoctonia</taxon>
    </lineage>
</organism>
<dbReference type="EMBL" id="CYGV01001811">
    <property type="protein sequence ID" value="CUA77289.1"/>
    <property type="molecule type" value="Genomic_DNA"/>
</dbReference>
<keyword evidence="6" id="KW-0589">Pheromone response</keyword>
<feature type="transmembrane region" description="Helical" evidence="20">
    <location>
        <begin position="331"/>
        <end position="355"/>
    </location>
</feature>
<comment type="similarity">
    <text evidence="4">Belongs to the G-protein coupled receptor 4 family.</text>
</comment>
<evidence type="ECO:0000313" key="24">
    <source>
        <dbReference type="EMBL" id="CUA77289.1"/>
    </source>
</evidence>
<dbReference type="FunFam" id="1.10.287.190:FF:000001">
    <property type="entry name" value="Transcription initiation factor IIA subunit 2"/>
    <property type="match status" value="1"/>
</dbReference>
<evidence type="ECO:0000256" key="2">
    <source>
        <dbReference type="ARBA" id="ARBA00004141"/>
    </source>
</evidence>
<dbReference type="CDD" id="cd10145">
    <property type="entry name" value="TFIIA_gamma_N"/>
    <property type="match status" value="1"/>
</dbReference>
<sequence length="847" mass="93285">MQYSNKRLGIPETGYSLTPTAIDVRGRVRRASHPRWIFKLEEITTLAIAFLAAAPSALAGKRGLAWPWYNEGTGLDPTLLANGNGNVQWIYNWETWKPGNTNNMNWMGMQGCWDCESSPLSALQSRAAQFGWNTILSLNEPDIAGTSAASAAEWYISNINPLSIRKAIPSVSSSTTAGLGLDWTAAFISACAGRCYFDYVNIHWYGNSFAEFQTHVQNAHNRFPSYQLMVSEFALQSPATRDQQVAFLKSAMAFLDGASYVSYYAVFGASKPSLISANTGGSEVGTGSSLYNDDGSLSANGKAYRGTIKVMIIPKFKTSPASLRPPPSAPIMAVTEVTGLPIACALSIVCVLLPVSWHWKARNTGTLLYIGWTVIANLNLLINSIVWRDTWEDLAPTWCSISIKIVIAQSIGLTAASMCINRKLYNIATIQSVSITPESRRRNMIVDLSVGVLFPIVVMALHYIVQPNKYLIIENIGCWPTTENSLVSIPLVFMWPLLICCTSFIYCLLSIRGFLKARQQFNQVLNNSGSGINLSRYFRLLALASEEVILAVPFAVYILKENLSRGSIPPWVSLDYLHQNFNTVYPTPWVLMKQDTGFAVILVSLWVVPAGGFLFFIWFGLGGEAFAAYKKMFYGIVAPFGIKPKPKVIPASRWQNQQLASNTSSMPSQRARFPSHTDFDDSEEKGSDDLEAAKAHASKRAREFVISISSSGTMASTYYEFYRGSSIGIALTDSLDELITSGSITPQLAMKVLAQFDKSLADTLVKHVKVKTNLKVSATTLYLTLLTHATTSRTQGHLSTYRLCDEVWTFIVRGANFKMESNEVVTAQKIKIVACKNGDAQDPGKKQ</sequence>
<evidence type="ECO:0000256" key="15">
    <source>
        <dbReference type="ARBA" id="ARBA00023242"/>
    </source>
</evidence>
<feature type="domain" description="Asl1-like glycosyl hydrolase catalytic" evidence="23">
    <location>
        <begin position="76"/>
        <end position="304"/>
    </location>
</feature>
<keyword evidence="11 20" id="KW-0472">Membrane</keyword>
<feature type="transmembrane region" description="Helical" evidence="20">
    <location>
        <begin position="367"/>
        <end position="386"/>
    </location>
</feature>
<reference evidence="24 25" key="1">
    <citation type="submission" date="2015-07" db="EMBL/GenBank/DDBJ databases">
        <authorList>
            <person name="Noorani M."/>
        </authorList>
    </citation>
    <scope>NUCLEOTIDE SEQUENCE [LARGE SCALE GENOMIC DNA]</scope>
    <source>
        <strain evidence="24">BBA 69670</strain>
    </source>
</reference>
<protein>
    <recommendedName>
        <fullName evidence="5">Transcription initiation factor IIA subunit 2</fullName>
    </recommendedName>
    <alternativeName>
        <fullName evidence="18">General transcription factor IIA subunit 2</fullName>
    </alternativeName>
    <alternativeName>
        <fullName evidence="17">Transcription initiation factor IIA small chain</fullName>
    </alternativeName>
</protein>
<name>A0A0K6GFY4_9AGAM</name>
<dbReference type="Proteomes" id="UP000044841">
    <property type="component" value="Unassembled WGS sequence"/>
</dbReference>
<feature type="domain" description="Transcription initiation factor IIA gamma subunit N-terminal" evidence="21">
    <location>
        <begin position="718"/>
        <end position="764"/>
    </location>
</feature>
<dbReference type="PRINTS" id="PR00899">
    <property type="entry name" value="GPCRSTE3"/>
</dbReference>
<dbReference type="SUPFAM" id="SSF50784">
    <property type="entry name" value="Transcription factor IIA (TFIIA), beta-barrel domain"/>
    <property type="match status" value="1"/>
</dbReference>
<evidence type="ECO:0000259" key="23">
    <source>
        <dbReference type="Pfam" id="PF11790"/>
    </source>
</evidence>
<dbReference type="InterPro" id="IPR009083">
    <property type="entry name" value="TFIIA_a-hlx"/>
</dbReference>
<keyword evidence="13 24" id="KW-0675">Receptor</keyword>
<evidence type="ECO:0000313" key="25">
    <source>
        <dbReference type="Proteomes" id="UP000044841"/>
    </source>
</evidence>
<evidence type="ECO:0000256" key="9">
    <source>
        <dbReference type="ARBA" id="ARBA00023015"/>
    </source>
</evidence>
<evidence type="ECO:0000256" key="10">
    <source>
        <dbReference type="ARBA" id="ARBA00023040"/>
    </source>
</evidence>
<dbReference type="GO" id="GO:0004932">
    <property type="term" value="F:mating-type factor pheromone receptor activity"/>
    <property type="evidence" value="ECO:0007669"/>
    <property type="project" value="InterPro"/>
</dbReference>
<feature type="transmembrane region" description="Helical" evidence="20">
    <location>
        <begin position="406"/>
        <end position="424"/>
    </location>
</feature>
<evidence type="ECO:0000256" key="3">
    <source>
        <dbReference type="ARBA" id="ARBA00007675"/>
    </source>
</evidence>
<keyword evidence="25" id="KW-1185">Reference proteome</keyword>